<gene>
    <name evidence="1" type="ORF">A3J19_04985</name>
</gene>
<dbReference type="SUPFAM" id="SSF53335">
    <property type="entry name" value="S-adenosyl-L-methionine-dependent methyltransferases"/>
    <property type="match status" value="1"/>
</dbReference>
<dbReference type="Proteomes" id="UP000176578">
    <property type="component" value="Unassembled WGS sequence"/>
</dbReference>
<reference evidence="1 2" key="1">
    <citation type="journal article" date="2016" name="Nat. Commun.">
        <title>Thousands of microbial genomes shed light on interconnected biogeochemical processes in an aquifer system.</title>
        <authorList>
            <person name="Anantharaman K."/>
            <person name="Brown C.T."/>
            <person name="Hug L.A."/>
            <person name="Sharon I."/>
            <person name="Castelle C.J."/>
            <person name="Probst A.J."/>
            <person name="Thomas B.C."/>
            <person name="Singh A."/>
            <person name="Wilkins M.J."/>
            <person name="Karaoz U."/>
            <person name="Brodie E.L."/>
            <person name="Williams K.H."/>
            <person name="Hubbard S.S."/>
            <person name="Banfield J.F."/>
        </authorList>
    </citation>
    <scope>NUCLEOTIDE SEQUENCE [LARGE SCALE GENOMIC DNA]</scope>
</reference>
<dbReference type="InterPro" id="IPR029063">
    <property type="entry name" value="SAM-dependent_MTases_sf"/>
</dbReference>
<accession>A0A1F5NJ36</accession>
<evidence type="ECO:0008006" key="3">
    <source>
        <dbReference type="Google" id="ProtNLM"/>
    </source>
</evidence>
<sequence length="303" mass="34568">MPKAKNDSLREKCPICPSFGYKVIYPSSVNFGKDLNGRTFSARRFPDRVHGTIVKCNKCGLVRTLEIIDSHQLSALYHNSQFTYNSLIDNLRFSYAKIVQEALRYSKRKNNFLDIGCGNGFMLEEAQKIGFKKVYGIEPSWNAISKAGKSVKSNIKHDILRPGIFNKNSFDVITVFQVFDHIPDPNHFLKICLTLLRPKGVLVLMNHDVESIFARVLGEKSPIIDIEHTYFYSQKTIAKILRKNGYRLLKAYSPSAKISIRYLMRLLPLPNNIKRSIQNSNIKPLDINLTIKLGNICAISTKR</sequence>
<evidence type="ECO:0000313" key="2">
    <source>
        <dbReference type="Proteomes" id="UP000176578"/>
    </source>
</evidence>
<dbReference type="Pfam" id="PF13489">
    <property type="entry name" value="Methyltransf_23"/>
    <property type="match status" value="1"/>
</dbReference>
<evidence type="ECO:0000313" key="1">
    <source>
        <dbReference type="EMBL" id="OGE77638.1"/>
    </source>
</evidence>
<dbReference type="EMBL" id="MFDZ01000038">
    <property type="protein sequence ID" value="OGE77638.1"/>
    <property type="molecule type" value="Genomic_DNA"/>
</dbReference>
<dbReference type="Gene3D" id="3.40.50.150">
    <property type="entry name" value="Vaccinia Virus protein VP39"/>
    <property type="match status" value="1"/>
</dbReference>
<organism evidence="1 2">
    <name type="scientific">Candidatus Daviesbacteria bacterium RIFCSPLOWO2_02_FULL_41_8</name>
    <dbReference type="NCBI Taxonomy" id="1797798"/>
    <lineage>
        <taxon>Bacteria</taxon>
        <taxon>Candidatus Daviesiibacteriota</taxon>
    </lineage>
</organism>
<comment type="caution">
    <text evidence="1">The sequence shown here is derived from an EMBL/GenBank/DDBJ whole genome shotgun (WGS) entry which is preliminary data.</text>
</comment>
<dbReference type="AlphaFoldDB" id="A0A1F5NJ36"/>
<protein>
    <recommendedName>
        <fullName evidence="3">Methyltransferase type 11 domain-containing protein</fullName>
    </recommendedName>
</protein>
<dbReference type="PANTHER" id="PTHR43861">
    <property type="entry name" value="TRANS-ACONITATE 2-METHYLTRANSFERASE-RELATED"/>
    <property type="match status" value="1"/>
</dbReference>
<dbReference type="CDD" id="cd02440">
    <property type="entry name" value="AdoMet_MTases"/>
    <property type="match status" value="1"/>
</dbReference>
<proteinExistence type="predicted"/>
<name>A0A1F5NJ36_9BACT</name>